<keyword evidence="5 15" id="KW-0997">Cell inner membrane</keyword>
<evidence type="ECO:0000256" key="3">
    <source>
        <dbReference type="ARBA" id="ARBA00004533"/>
    </source>
</evidence>
<evidence type="ECO:0000256" key="2">
    <source>
        <dbReference type="ARBA" id="ARBA00004141"/>
    </source>
</evidence>
<evidence type="ECO:0000256" key="10">
    <source>
        <dbReference type="ARBA" id="ARBA00022777"/>
    </source>
</evidence>
<comment type="caution">
    <text evidence="18">The sequence shown here is derived from an EMBL/GenBank/DDBJ whole genome shotgun (WGS) entry which is preliminary data.</text>
</comment>
<dbReference type="PROSITE" id="PS50109">
    <property type="entry name" value="HIS_KIN"/>
    <property type="match status" value="1"/>
</dbReference>
<dbReference type="InterPro" id="IPR003594">
    <property type="entry name" value="HATPase_dom"/>
</dbReference>
<dbReference type="SMART" id="SM00387">
    <property type="entry name" value="HATPase_c"/>
    <property type="match status" value="1"/>
</dbReference>
<sequence length="455" mass="50184">MSRLSLTARLSLLFMLAVTVVLAGAGVFFNAFSQHHFEELDQRLLHDKLAGTRALVQGLDSLAEFDRLRPELRALLGANRDLSSLIYDDAGRVWLDDLAGRLPNAALGLNRRGEWQLEEGGQVWRGLVEPLPAAPGGPPLTLLLMLDVTTHHTFFHALAGWLWTALVVVALLAGLLGWLVARSGLRPLREVSAAMAATSARSLTTRLPETGVPADLQALVQSFNAMLGRLEDGFLRLSNFSADIAHELRTPLSNLMTHTEVVLTRERDAEAYRENLYSNLEELRRMARMIDDMLFLAKADNGLIVPARQNIALEALCAKLLDFYGLLAEERGLRFSLQGSGTVEGDPLMLHRGLDNLLSNAMRYTPDGECIEISIQQGERVALRLCNPGPDIQPEHLERLFDRFYRVDPARREGGAHAGLGLAITRSIVEAHRGHIDCRSAGGRTCFILDFPGAR</sequence>
<dbReference type="Pfam" id="PF00512">
    <property type="entry name" value="HisKA"/>
    <property type="match status" value="1"/>
</dbReference>
<keyword evidence="8 15" id="KW-0812">Transmembrane</keyword>
<dbReference type="CDD" id="cd06225">
    <property type="entry name" value="HAMP"/>
    <property type="match status" value="1"/>
</dbReference>
<keyword evidence="9 15" id="KW-0547">Nucleotide-binding</keyword>
<keyword evidence="10 15" id="KW-0418">Kinase</keyword>
<organism evidence="18 19">
    <name type="scientific">Stutzerimonas tarimensis</name>
    <dbReference type="NCBI Taxonomy" id="1507735"/>
    <lineage>
        <taxon>Bacteria</taxon>
        <taxon>Pseudomonadati</taxon>
        <taxon>Pseudomonadota</taxon>
        <taxon>Gammaproteobacteria</taxon>
        <taxon>Pseudomonadales</taxon>
        <taxon>Pseudomonadaceae</taxon>
        <taxon>Stutzerimonas</taxon>
    </lineage>
</organism>
<evidence type="ECO:0000256" key="13">
    <source>
        <dbReference type="ARBA" id="ARBA00023012"/>
    </source>
</evidence>
<dbReference type="Pfam" id="PF02518">
    <property type="entry name" value="HATPase_c"/>
    <property type="match status" value="1"/>
</dbReference>
<keyword evidence="6" id="KW-0597">Phosphoprotein</keyword>
<dbReference type="InterPro" id="IPR006290">
    <property type="entry name" value="CztS_silS_copS"/>
</dbReference>
<comment type="function">
    <text evidence="15">Member of a two-component regulatory system.</text>
</comment>
<dbReference type="Pfam" id="PF00672">
    <property type="entry name" value="HAMP"/>
    <property type="match status" value="1"/>
</dbReference>
<dbReference type="InterPro" id="IPR004358">
    <property type="entry name" value="Sig_transdc_His_kin-like_C"/>
</dbReference>
<evidence type="ECO:0000313" key="18">
    <source>
        <dbReference type="EMBL" id="MFC3607925.1"/>
    </source>
</evidence>
<dbReference type="EC" id="2.7.13.3" evidence="15"/>
<feature type="transmembrane region" description="Helical" evidence="15">
    <location>
        <begin position="12"/>
        <end position="32"/>
    </location>
</feature>
<dbReference type="RefSeq" id="WP_386363969.1">
    <property type="nucleotide sequence ID" value="NZ_JBHRXZ010000018.1"/>
</dbReference>
<evidence type="ECO:0000256" key="14">
    <source>
        <dbReference type="ARBA" id="ARBA00023136"/>
    </source>
</evidence>
<dbReference type="Gene3D" id="3.30.565.10">
    <property type="entry name" value="Histidine kinase-like ATPase, C-terminal domain"/>
    <property type="match status" value="1"/>
</dbReference>
<evidence type="ECO:0000256" key="5">
    <source>
        <dbReference type="ARBA" id="ARBA00022519"/>
    </source>
</evidence>
<keyword evidence="7 15" id="KW-0808">Transferase</keyword>
<feature type="domain" description="Histidine kinase" evidence="16">
    <location>
        <begin position="243"/>
        <end position="455"/>
    </location>
</feature>
<dbReference type="Gene3D" id="1.10.287.130">
    <property type="match status" value="1"/>
</dbReference>
<evidence type="ECO:0000256" key="1">
    <source>
        <dbReference type="ARBA" id="ARBA00000085"/>
    </source>
</evidence>
<comment type="catalytic activity">
    <reaction evidence="1 15">
        <text>ATP + protein L-histidine = ADP + protein N-phospho-L-histidine.</text>
        <dbReference type="EC" id="2.7.13.3"/>
    </reaction>
</comment>
<dbReference type="InterPro" id="IPR003661">
    <property type="entry name" value="HisK_dim/P_dom"/>
</dbReference>
<dbReference type="InterPro" id="IPR003660">
    <property type="entry name" value="HAMP_dom"/>
</dbReference>
<evidence type="ECO:0000259" key="16">
    <source>
        <dbReference type="PROSITE" id="PS50109"/>
    </source>
</evidence>
<name>A0ABV7T463_9GAMM</name>
<keyword evidence="13 15" id="KW-0902">Two-component regulatory system</keyword>
<evidence type="ECO:0000256" key="9">
    <source>
        <dbReference type="ARBA" id="ARBA00022741"/>
    </source>
</evidence>
<evidence type="ECO:0000256" key="11">
    <source>
        <dbReference type="ARBA" id="ARBA00022840"/>
    </source>
</evidence>
<evidence type="ECO:0000256" key="8">
    <source>
        <dbReference type="ARBA" id="ARBA00022692"/>
    </source>
</evidence>
<keyword evidence="12 15" id="KW-1133">Transmembrane helix</keyword>
<proteinExistence type="predicted"/>
<keyword evidence="11 15" id="KW-0067">ATP-binding</keyword>
<dbReference type="SUPFAM" id="SSF47384">
    <property type="entry name" value="Homodimeric domain of signal transducing histidine kinase"/>
    <property type="match status" value="1"/>
</dbReference>
<protein>
    <recommendedName>
        <fullName evidence="15">Sensor protein</fullName>
        <ecNumber evidence="15">2.7.13.3</ecNumber>
    </recommendedName>
</protein>
<evidence type="ECO:0000313" key="19">
    <source>
        <dbReference type="Proteomes" id="UP001595630"/>
    </source>
</evidence>
<evidence type="ECO:0000256" key="6">
    <source>
        <dbReference type="ARBA" id="ARBA00022553"/>
    </source>
</evidence>
<feature type="domain" description="HAMP" evidence="17">
    <location>
        <begin position="182"/>
        <end position="235"/>
    </location>
</feature>
<dbReference type="Proteomes" id="UP001595630">
    <property type="component" value="Unassembled WGS sequence"/>
</dbReference>
<dbReference type="NCBIfam" id="TIGR01386">
    <property type="entry name" value="cztS_silS_copS"/>
    <property type="match status" value="1"/>
</dbReference>
<dbReference type="GO" id="GO:0004673">
    <property type="term" value="F:protein histidine kinase activity"/>
    <property type="evidence" value="ECO:0007669"/>
    <property type="project" value="UniProtKB-EC"/>
</dbReference>
<dbReference type="PRINTS" id="PR00344">
    <property type="entry name" value="BCTRLSENSOR"/>
</dbReference>
<dbReference type="SMART" id="SM00304">
    <property type="entry name" value="HAMP"/>
    <property type="match status" value="1"/>
</dbReference>
<feature type="transmembrane region" description="Helical" evidence="15">
    <location>
        <begin position="154"/>
        <end position="180"/>
    </location>
</feature>
<evidence type="ECO:0000256" key="12">
    <source>
        <dbReference type="ARBA" id="ARBA00022989"/>
    </source>
</evidence>
<dbReference type="InterPro" id="IPR036890">
    <property type="entry name" value="HATPase_C_sf"/>
</dbReference>
<dbReference type="CDD" id="cd00082">
    <property type="entry name" value="HisKA"/>
    <property type="match status" value="1"/>
</dbReference>
<evidence type="ECO:0000256" key="15">
    <source>
        <dbReference type="RuleBase" id="RU364088"/>
    </source>
</evidence>
<keyword evidence="14 15" id="KW-0472">Membrane</keyword>
<dbReference type="Gene3D" id="6.10.340.10">
    <property type="match status" value="1"/>
</dbReference>
<evidence type="ECO:0000256" key="7">
    <source>
        <dbReference type="ARBA" id="ARBA00022679"/>
    </source>
</evidence>
<evidence type="ECO:0000256" key="4">
    <source>
        <dbReference type="ARBA" id="ARBA00022475"/>
    </source>
</evidence>
<dbReference type="SMART" id="SM00388">
    <property type="entry name" value="HisKA"/>
    <property type="match status" value="1"/>
</dbReference>
<keyword evidence="4 15" id="KW-1003">Cell membrane</keyword>
<accession>A0ABV7T463</accession>
<dbReference type="PROSITE" id="PS50885">
    <property type="entry name" value="HAMP"/>
    <property type="match status" value="1"/>
</dbReference>
<dbReference type="InterPro" id="IPR036097">
    <property type="entry name" value="HisK_dim/P_sf"/>
</dbReference>
<comment type="subcellular location">
    <subcellularLocation>
        <location evidence="3 15">Cell inner membrane</location>
    </subcellularLocation>
    <subcellularLocation>
        <location evidence="2">Membrane</location>
        <topology evidence="2">Multi-pass membrane protein</topology>
    </subcellularLocation>
</comment>
<reference evidence="19" key="1">
    <citation type="journal article" date="2019" name="Int. J. Syst. Evol. Microbiol.">
        <title>The Global Catalogue of Microorganisms (GCM) 10K type strain sequencing project: providing services to taxonomists for standard genome sequencing and annotation.</title>
        <authorList>
            <consortium name="The Broad Institute Genomics Platform"/>
            <consortium name="The Broad Institute Genome Sequencing Center for Infectious Disease"/>
            <person name="Wu L."/>
            <person name="Ma J."/>
        </authorList>
    </citation>
    <scope>NUCLEOTIDE SEQUENCE [LARGE SCALE GENOMIC DNA]</scope>
    <source>
        <strain evidence="19">KCTC 42447</strain>
    </source>
</reference>
<dbReference type="InterPro" id="IPR005467">
    <property type="entry name" value="His_kinase_dom"/>
</dbReference>
<gene>
    <name evidence="18" type="ORF">ACFOMF_09070</name>
</gene>
<dbReference type="SUPFAM" id="SSF55874">
    <property type="entry name" value="ATPase domain of HSP90 chaperone/DNA topoisomerase II/histidine kinase"/>
    <property type="match status" value="1"/>
</dbReference>
<dbReference type="EMBL" id="JBHRXZ010000018">
    <property type="protein sequence ID" value="MFC3607925.1"/>
    <property type="molecule type" value="Genomic_DNA"/>
</dbReference>
<dbReference type="InterPro" id="IPR050428">
    <property type="entry name" value="TCS_sensor_his_kinase"/>
</dbReference>
<dbReference type="PANTHER" id="PTHR45436">
    <property type="entry name" value="SENSOR HISTIDINE KINASE YKOH"/>
    <property type="match status" value="1"/>
</dbReference>
<keyword evidence="19" id="KW-1185">Reference proteome</keyword>
<evidence type="ECO:0000259" key="17">
    <source>
        <dbReference type="PROSITE" id="PS50885"/>
    </source>
</evidence>
<dbReference type="PANTHER" id="PTHR45436:SF15">
    <property type="entry name" value="SENSOR HISTIDINE KINASE CUSS"/>
    <property type="match status" value="1"/>
</dbReference>